<name>A0A5C8NYC4_9BURK</name>
<dbReference type="InterPro" id="IPR001775">
    <property type="entry name" value="GspD/PilQ"/>
</dbReference>
<dbReference type="InterPro" id="IPR004846">
    <property type="entry name" value="T2SS/T3SS_dom"/>
</dbReference>
<keyword evidence="2" id="KW-0732">Signal</keyword>
<gene>
    <name evidence="5" type="ORF">FHP08_07910</name>
</gene>
<evidence type="ECO:0000256" key="2">
    <source>
        <dbReference type="SAM" id="SignalP"/>
    </source>
</evidence>
<comment type="similarity">
    <text evidence="1">Belongs to the bacterial secretin family.</text>
</comment>
<dbReference type="GO" id="GO:0009306">
    <property type="term" value="P:protein secretion"/>
    <property type="evidence" value="ECO:0007669"/>
    <property type="project" value="InterPro"/>
</dbReference>
<dbReference type="EMBL" id="VDUY01000003">
    <property type="protein sequence ID" value="TXL65994.1"/>
    <property type="molecule type" value="Genomic_DNA"/>
</dbReference>
<protein>
    <submittedName>
        <fullName evidence="5">Type II and III secretion system protein</fullName>
    </submittedName>
</protein>
<evidence type="ECO:0000313" key="6">
    <source>
        <dbReference type="Proteomes" id="UP000321548"/>
    </source>
</evidence>
<dbReference type="Proteomes" id="UP000321548">
    <property type="component" value="Unassembled WGS sequence"/>
</dbReference>
<dbReference type="InterPro" id="IPR050810">
    <property type="entry name" value="Bact_Secretion_Sys_Channel"/>
</dbReference>
<proteinExistence type="inferred from homology"/>
<dbReference type="PANTHER" id="PTHR30332">
    <property type="entry name" value="PROBABLE GENERAL SECRETION PATHWAY PROTEIN D"/>
    <property type="match status" value="1"/>
</dbReference>
<dbReference type="Pfam" id="PF13629">
    <property type="entry name" value="T2SS-T3SS_pil_N"/>
    <property type="match status" value="1"/>
</dbReference>
<feature type="chain" id="PRO_5022777736" evidence="2">
    <location>
        <begin position="31"/>
        <end position="435"/>
    </location>
</feature>
<dbReference type="RefSeq" id="WP_147703908.1">
    <property type="nucleotide sequence ID" value="NZ_VDUY01000003.1"/>
</dbReference>
<reference evidence="5 6" key="1">
    <citation type="submission" date="2019-06" db="EMBL/GenBank/DDBJ databases">
        <title>Quisquiliibacterium sp. nov., isolated from a maize field.</title>
        <authorList>
            <person name="Lin S.-Y."/>
            <person name="Tsai C.-F."/>
            <person name="Young C.-C."/>
        </authorList>
    </citation>
    <scope>NUCLEOTIDE SEQUENCE [LARGE SCALE GENOMIC DNA]</scope>
    <source>
        <strain evidence="5 6">CC-CFT501</strain>
    </source>
</reference>
<evidence type="ECO:0000256" key="1">
    <source>
        <dbReference type="RuleBase" id="RU004003"/>
    </source>
</evidence>
<feature type="domain" description="Type II/III secretion system secretin-like" evidence="3">
    <location>
        <begin position="251"/>
        <end position="406"/>
    </location>
</feature>
<organism evidence="5 6">
    <name type="scientific">Zeimonas arvi</name>
    <dbReference type="NCBI Taxonomy" id="2498847"/>
    <lineage>
        <taxon>Bacteria</taxon>
        <taxon>Pseudomonadati</taxon>
        <taxon>Pseudomonadota</taxon>
        <taxon>Betaproteobacteria</taxon>
        <taxon>Burkholderiales</taxon>
        <taxon>Burkholderiaceae</taxon>
        <taxon>Zeimonas</taxon>
    </lineage>
</organism>
<dbReference type="GO" id="GO:0015627">
    <property type="term" value="C:type II protein secretion system complex"/>
    <property type="evidence" value="ECO:0007669"/>
    <property type="project" value="TreeGrafter"/>
</dbReference>
<dbReference type="PANTHER" id="PTHR30332:SF17">
    <property type="entry name" value="TYPE IV PILIATION SYSTEM PROTEIN DR_0774-RELATED"/>
    <property type="match status" value="1"/>
</dbReference>
<feature type="signal peptide" evidence="2">
    <location>
        <begin position="1"/>
        <end position="30"/>
    </location>
</feature>
<comment type="caution">
    <text evidence="5">The sequence shown here is derived from an EMBL/GenBank/DDBJ whole genome shotgun (WGS) entry which is preliminary data.</text>
</comment>
<sequence>MRALLNDARLRTLCAALLALALLLGAGAAAAESADREQLELYVGEVRVLQVGELRRIAIGNGKVLQASALDRGQLLLIPEAPGQSVLYLWTRDGAERHLSISVVPADASRMLSEVRAMLGDTPGVTPRIVGDKVVIEGSGVSEEQAVRIAEVAGRYPQIVNLVSRMGRERMIEMDVRMVEIRRDAMKNLGVKWSGTAQGPSFGLIGDLQRSAAFGAGGAAAQAGLEVRSRIAPFATTLGIATSIGSMINLMVQNGDAVVLAEPRLACRSGGSARFVAGGELPIPQTSGLGATSVSFREYGVKFDVSPVASESGVIAAKIATEISAIDFEVLVQEVPGLLKRRAETEVNLRENETLVIAGLMTEETSRSIDRVPGLGELPILGPLFRSRNFRDRRSDLVVFITPRFVGADSPSNIAAIEQSAERLERAREAVRMAD</sequence>
<dbReference type="OrthoDB" id="9775455at2"/>
<dbReference type="InterPro" id="IPR032789">
    <property type="entry name" value="T2SS-T3SS_pil_N"/>
</dbReference>
<dbReference type="Pfam" id="PF00263">
    <property type="entry name" value="Secretin"/>
    <property type="match status" value="1"/>
</dbReference>
<keyword evidence="6" id="KW-1185">Reference proteome</keyword>
<evidence type="ECO:0000259" key="4">
    <source>
        <dbReference type="Pfam" id="PF13629"/>
    </source>
</evidence>
<dbReference type="PRINTS" id="PR00811">
    <property type="entry name" value="BCTERIALGSPD"/>
</dbReference>
<feature type="domain" description="Pilus formation protein N-terminal" evidence="4">
    <location>
        <begin position="37"/>
        <end position="103"/>
    </location>
</feature>
<evidence type="ECO:0000259" key="3">
    <source>
        <dbReference type="Pfam" id="PF00263"/>
    </source>
</evidence>
<evidence type="ECO:0000313" key="5">
    <source>
        <dbReference type="EMBL" id="TXL65994.1"/>
    </source>
</evidence>
<accession>A0A5C8NYC4</accession>
<dbReference type="AlphaFoldDB" id="A0A5C8NYC4"/>